<keyword evidence="1" id="KW-0863">Zinc-finger</keyword>
<dbReference type="OrthoDB" id="246789at2"/>
<accession>A0A5C5XS11</accession>
<keyword evidence="1" id="KW-0862">Zinc</keyword>
<sequence>MEMVFLTVCWAWKDEDMTTSRPTLTSELLAAIIDAAPGRVRKRLDRQPAAASDWSWNHAAHVWTIQAGEETVRLQVDADDHLTTINDVACSCLLSPKCFHVLACVTSLAVHDPTSVAEAESAADESSSPNRTSSEIGTDVNAGDPIEISDAVRQAAIASLRAIDGVLVSGARASGVIIQSSLLRAAHQGRAEGLVHLSAALIRTAEGIQRLRRGDDHTDSEALRRDIVIAIDAAAELRQSETLTPAKTGFARRPFSPVSLRSLDGAVAEPILTRSGYAGVATHLIGDDQQLYQIVETRPGDATLIGQAYRGGIDLGTTTASAQTLSRSHLDVQNLSCSPDGRLGKGSKTRWAIDRKNDTAIGSGSSSWERWSVPLGDQVAAVFEQATSPAWLRRGGWDLVCVRGVVLGVSGRTVALEHEGSGARLRLGISIDHASLPFRENLQLLARCPGLAVEVVGRVQLDQAGLIDGLTLRGLSDDWILPDSWAGRCHLGLDRLQRHHLRSPERFASEVDAPPAEPLQPGSSRQPDTRSSSQTDLFSGLERHCTALVLGGRDAVGSIGSASHRRDQARLVSRGQVAAASLLDSLAMACAEAPAVTRRNRLAEDNRHLQRPLVLAAAAAYLDASRRFYEREQWMRVLGCPDLD</sequence>
<dbReference type="GO" id="GO:0008270">
    <property type="term" value="F:zinc ion binding"/>
    <property type="evidence" value="ECO:0007669"/>
    <property type="project" value="UniProtKB-KW"/>
</dbReference>
<evidence type="ECO:0000259" key="3">
    <source>
        <dbReference type="PROSITE" id="PS50966"/>
    </source>
</evidence>
<feature type="compositionally biased region" description="Polar residues" evidence="2">
    <location>
        <begin position="521"/>
        <end position="536"/>
    </location>
</feature>
<organism evidence="4 5">
    <name type="scientific">Allorhodopirellula solitaria</name>
    <dbReference type="NCBI Taxonomy" id="2527987"/>
    <lineage>
        <taxon>Bacteria</taxon>
        <taxon>Pseudomonadati</taxon>
        <taxon>Planctomycetota</taxon>
        <taxon>Planctomycetia</taxon>
        <taxon>Pirellulales</taxon>
        <taxon>Pirellulaceae</taxon>
        <taxon>Allorhodopirellula</taxon>
    </lineage>
</organism>
<dbReference type="PROSITE" id="PS50966">
    <property type="entry name" value="ZF_SWIM"/>
    <property type="match status" value="1"/>
</dbReference>
<reference evidence="4 5" key="1">
    <citation type="submission" date="2019-02" db="EMBL/GenBank/DDBJ databases">
        <title>Deep-cultivation of Planctomycetes and their phenomic and genomic characterization uncovers novel biology.</title>
        <authorList>
            <person name="Wiegand S."/>
            <person name="Jogler M."/>
            <person name="Boedeker C."/>
            <person name="Pinto D."/>
            <person name="Vollmers J."/>
            <person name="Rivas-Marin E."/>
            <person name="Kohn T."/>
            <person name="Peeters S.H."/>
            <person name="Heuer A."/>
            <person name="Rast P."/>
            <person name="Oberbeckmann S."/>
            <person name="Bunk B."/>
            <person name="Jeske O."/>
            <person name="Meyerdierks A."/>
            <person name="Storesund J.E."/>
            <person name="Kallscheuer N."/>
            <person name="Luecker S."/>
            <person name="Lage O.M."/>
            <person name="Pohl T."/>
            <person name="Merkel B.J."/>
            <person name="Hornburger P."/>
            <person name="Mueller R.-W."/>
            <person name="Bruemmer F."/>
            <person name="Labrenz M."/>
            <person name="Spormann A.M."/>
            <person name="Op Den Camp H."/>
            <person name="Overmann J."/>
            <person name="Amann R."/>
            <person name="Jetten M.S.M."/>
            <person name="Mascher T."/>
            <person name="Medema M.H."/>
            <person name="Devos D.P."/>
            <person name="Kaster A.-K."/>
            <person name="Ovreas L."/>
            <person name="Rohde M."/>
            <person name="Galperin M.Y."/>
            <person name="Jogler C."/>
        </authorList>
    </citation>
    <scope>NUCLEOTIDE SEQUENCE [LARGE SCALE GENOMIC DNA]</scope>
    <source>
        <strain evidence="4 5">CA85</strain>
    </source>
</reference>
<keyword evidence="1" id="KW-0479">Metal-binding</keyword>
<evidence type="ECO:0000256" key="1">
    <source>
        <dbReference type="PROSITE-ProRule" id="PRU00325"/>
    </source>
</evidence>
<dbReference type="RefSeq" id="WP_146392146.1">
    <property type="nucleotide sequence ID" value="NZ_SJPK01000007.1"/>
</dbReference>
<dbReference type="InterPro" id="IPR007527">
    <property type="entry name" value="Znf_SWIM"/>
</dbReference>
<keyword evidence="5" id="KW-1185">Reference proteome</keyword>
<proteinExistence type="predicted"/>
<dbReference type="Proteomes" id="UP000318053">
    <property type="component" value="Unassembled WGS sequence"/>
</dbReference>
<feature type="compositionally biased region" description="Low complexity" evidence="2">
    <location>
        <begin position="119"/>
        <end position="128"/>
    </location>
</feature>
<feature type="domain" description="SWIM-type" evidence="3">
    <location>
        <begin position="72"/>
        <end position="109"/>
    </location>
</feature>
<comment type="caution">
    <text evidence="4">The sequence shown here is derived from an EMBL/GenBank/DDBJ whole genome shotgun (WGS) entry which is preliminary data.</text>
</comment>
<feature type="region of interest" description="Disordered" evidence="2">
    <location>
        <begin position="119"/>
        <end position="142"/>
    </location>
</feature>
<evidence type="ECO:0000313" key="5">
    <source>
        <dbReference type="Proteomes" id="UP000318053"/>
    </source>
</evidence>
<dbReference type="EMBL" id="SJPK01000007">
    <property type="protein sequence ID" value="TWT65311.1"/>
    <property type="molecule type" value="Genomic_DNA"/>
</dbReference>
<dbReference type="AlphaFoldDB" id="A0A5C5XS11"/>
<protein>
    <recommendedName>
        <fullName evidence="3">SWIM-type domain-containing protein</fullName>
    </recommendedName>
</protein>
<gene>
    <name evidence="4" type="ORF">CA85_32230</name>
</gene>
<evidence type="ECO:0000313" key="4">
    <source>
        <dbReference type="EMBL" id="TWT65311.1"/>
    </source>
</evidence>
<evidence type="ECO:0000256" key="2">
    <source>
        <dbReference type="SAM" id="MobiDB-lite"/>
    </source>
</evidence>
<name>A0A5C5XS11_9BACT</name>
<feature type="region of interest" description="Disordered" evidence="2">
    <location>
        <begin position="507"/>
        <end position="536"/>
    </location>
</feature>